<evidence type="ECO:0000313" key="2">
    <source>
        <dbReference type="EMBL" id="EJF52187.1"/>
    </source>
</evidence>
<evidence type="ECO:0000256" key="1">
    <source>
        <dbReference type="SAM" id="Phobius"/>
    </source>
</evidence>
<dbReference type="AlphaFoldDB" id="J0P450"/>
<gene>
    <name evidence="2" type="ORF">SapgrDRAFT_0442</name>
</gene>
<name>J0P450_9BACT</name>
<dbReference type="EMBL" id="JH719942">
    <property type="protein sequence ID" value="EJF52187.1"/>
    <property type="molecule type" value="Genomic_DNA"/>
</dbReference>
<dbReference type="HOGENOM" id="CLU_2668957_0_0_10"/>
<keyword evidence="1" id="KW-1133">Transmembrane helix</keyword>
<accession>J0P450</accession>
<sequence>MAYASLFKSKKEPFLSFFFSASLSRFFYSFFLGLPLALLGSGYVAARRSARPCSRLRRLGSGPLGHCFLSLSLRP</sequence>
<proteinExistence type="predicted"/>
<dbReference type="Proteomes" id="UP000005113">
    <property type="component" value="Unassembled WGS sequence"/>
</dbReference>
<protein>
    <submittedName>
        <fullName evidence="2">Uncharacterized protein</fullName>
    </submittedName>
</protein>
<organism evidence="2 3">
    <name type="scientific">Saprospira grandis DSM 2844</name>
    <dbReference type="NCBI Taxonomy" id="694433"/>
    <lineage>
        <taxon>Bacteria</taxon>
        <taxon>Pseudomonadati</taxon>
        <taxon>Bacteroidota</taxon>
        <taxon>Saprospiria</taxon>
        <taxon>Saprospirales</taxon>
        <taxon>Saprospiraceae</taxon>
        <taxon>Saprospira</taxon>
    </lineage>
</organism>
<evidence type="ECO:0000313" key="3">
    <source>
        <dbReference type="Proteomes" id="UP000005113"/>
    </source>
</evidence>
<keyword evidence="1" id="KW-0472">Membrane</keyword>
<reference evidence="3" key="1">
    <citation type="journal article" date="2012" name="Stand. Genomic Sci.">
        <title>Permanent draft genome sequence of the gliding predator Saprospira grandis strain Sa g1 (= HR1).</title>
        <authorList>
            <person name="Mavromatis K."/>
            <person name="Chertkov O."/>
            <person name="Lapidus A."/>
            <person name="Nolan M."/>
            <person name="Lucas S."/>
            <person name="Tice H."/>
            <person name="Del Rio T.G."/>
            <person name="Cheng J.F."/>
            <person name="Han C."/>
            <person name="Tapia R."/>
            <person name="Bruce D."/>
            <person name="Goodwin L.A."/>
            <person name="Pitluck S."/>
            <person name="Huntemann M."/>
            <person name="Liolios K."/>
            <person name="Pagani I."/>
            <person name="Ivanova N."/>
            <person name="Mikhailova N."/>
            <person name="Pati A."/>
            <person name="Chen A."/>
            <person name="Palaniappan K."/>
            <person name="Land M."/>
            <person name="Brambilla E.M."/>
            <person name="Rohde M."/>
            <person name="Spring S."/>
            <person name="Goker M."/>
            <person name="Detter J.C."/>
            <person name="Bristow J."/>
            <person name="Eisen J.A."/>
            <person name="Markowitz V."/>
            <person name="Hugenholtz P."/>
            <person name="Kyrpides N.C."/>
            <person name="Klenk H.P."/>
            <person name="Woyke T."/>
        </authorList>
    </citation>
    <scope>NUCLEOTIDE SEQUENCE [LARGE SCALE GENOMIC DNA]</scope>
    <source>
        <strain evidence="3">DSM 2844</strain>
    </source>
</reference>
<feature type="transmembrane region" description="Helical" evidence="1">
    <location>
        <begin position="26"/>
        <end position="46"/>
    </location>
</feature>
<keyword evidence="1" id="KW-0812">Transmembrane</keyword>